<keyword evidence="4" id="KW-0175">Coiled coil</keyword>
<sequence length="441" mass="47446">MASFFFRRGGFVATTWFVVAALVLGGGSACNRSNMSADARAERAELAPIAVATAVATAREVPSYIQATGSLIADETSDVAPQTSGQIAATYVNVGDFVRQGAVIARLDDRDAKLRVEQARANLQQALAAVRQAEARLGLRPGGGFNADAIPEVRAARANYEQALAELKLAEANERRYRELVETGDVARNVYDQYRTQLETARARANNAREQLEAAINAARQNNEAIRTAQAAAEAARAQLALAQKALADTVIRAPYSGYVSNRPAAVGEYVTPASVIVTLLRTNPIKLQAQVPESATPLIHPGMSVSLEVDAFPERRFTGRVIAINPAIDPASRSATVEAEIENGDNALRSGMFALVRILRGQAQRIVLVPRAAVLRDQSTQSYRVFVIQGDTAHLRVVQLGEEEGDMVQILSGVNDGETVATSNLQQLYEGARVKLELER</sequence>
<dbReference type="Gene3D" id="1.10.287.470">
    <property type="entry name" value="Helix hairpin bin"/>
    <property type="match status" value="3"/>
</dbReference>
<dbReference type="Gene3D" id="2.40.30.170">
    <property type="match status" value="1"/>
</dbReference>
<comment type="similarity">
    <text evidence="2">Belongs to the membrane fusion protein (MFP) (TC 8.A.1) family.</text>
</comment>
<dbReference type="NCBIfam" id="TIGR01730">
    <property type="entry name" value="RND_mfp"/>
    <property type="match status" value="1"/>
</dbReference>
<dbReference type="FunFam" id="2.40.30.170:FF:000010">
    <property type="entry name" value="Efflux RND transporter periplasmic adaptor subunit"/>
    <property type="match status" value="1"/>
</dbReference>
<dbReference type="GO" id="GO:0015562">
    <property type="term" value="F:efflux transmembrane transporter activity"/>
    <property type="evidence" value="ECO:0007669"/>
    <property type="project" value="TreeGrafter"/>
</dbReference>
<feature type="coiled-coil region" evidence="4">
    <location>
        <begin position="113"/>
        <end position="246"/>
    </location>
</feature>
<keyword evidence="3" id="KW-0813">Transport</keyword>
<dbReference type="STRING" id="454194.PYK22_00359"/>
<dbReference type="PROSITE" id="PS51257">
    <property type="entry name" value="PROKAR_LIPOPROTEIN"/>
    <property type="match status" value="1"/>
</dbReference>
<reference evidence="8 9" key="1">
    <citation type="submission" date="2013-12" db="EMBL/GenBank/DDBJ databases">
        <authorList>
            <person name="Stott M."/>
        </authorList>
    </citation>
    <scope>NUCLEOTIDE SEQUENCE [LARGE SCALE GENOMIC DNA]</scope>
    <source>
        <strain evidence="8 9">K22</strain>
    </source>
</reference>
<evidence type="ECO:0000313" key="9">
    <source>
        <dbReference type="Proteomes" id="UP000031518"/>
    </source>
</evidence>
<evidence type="ECO:0000259" key="6">
    <source>
        <dbReference type="Pfam" id="PF25954"/>
    </source>
</evidence>
<dbReference type="InterPro" id="IPR058627">
    <property type="entry name" value="MdtA-like_C"/>
</dbReference>
<evidence type="ECO:0000259" key="7">
    <source>
        <dbReference type="Pfam" id="PF25967"/>
    </source>
</evidence>
<evidence type="ECO:0000259" key="5">
    <source>
        <dbReference type="Pfam" id="PF25917"/>
    </source>
</evidence>
<dbReference type="Proteomes" id="UP000031518">
    <property type="component" value="Unassembled WGS sequence"/>
</dbReference>
<comment type="subcellular location">
    <subcellularLocation>
        <location evidence="1">Cell envelope</location>
    </subcellularLocation>
</comment>
<dbReference type="EMBL" id="CBXV010000002">
    <property type="protein sequence ID" value="CDM64366.1"/>
    <property type="molecule type" value="Genomic_DNA"/>
</dbReference>
<dbReference type="AlphaFoldDB" id="A0A0B6WTK2"/>
<dbReference type="Pfam" id="PF25967">
    <property type="entry name" value="RND-MFP_C"/>
    <property type="match status" value="1"/>
</dbReference>
<dbReference type="SUPFAM" id="SSF111369">
    <property type="entry name" value="HlyD-like secretion proteins"/>
    <property type="match status" value="3"/>
</dbReference>
<dbReference type="OrthoDB" id="9811754at2"/>
<dbReference type="Pfam" id="PF25917">
    <property type="entry name" value="BSH_RND"/>
    <property type="match status" value="1"/>
</dbReference>
<dbReference type="PANTHER" id="PTHR30469">
    <property type="entry name" value="MULTIDRUG RESISTANCE PROTEIN MDTA"/>
    <property type="match status" value="1"/>
</dbReference>
<dbReference type="GO" id="GO:1990281">
    <property type="term" value="C:efflux pump complex"/>
    <property type="evidence" value="ECO:0007669"/>
    <property type="project" value="TreeGrafter"/>
</dbReference>
<reference evidence="8 9" key="2">
    <citation type="submission" date="2015-01" db="EMBL/GenBank/DDBJ databases">
        <title>Complete genome sequence of Pyrinomonas methylaliphatogenes type strain K22T.</title>
        <authorList>
            <person name="Lee K.C.Y."/>
            <person name="Power J.F."/>
            <person name="Dunfield P.F."/>
            <person name="Morgan X.C."/>
            <person name="Huttenhower C."/>
            <person name="Stott M.B."/>
        </authorList>
    </citation>
    <scope>NUCLEOTIDE SEQUENCE [LARGE SCALE GENOMIC DNA]</scope>
    <source>
        <strain evidence="8 9">K22</strain>
    </source>
</reference>
<evidence type="ECO:0000313" key="8">
    <source>
        <dbReference type="EMBL" id="CDM64366.1"/>
    </source>
</evidence>
<evidence type="ECO:0000256" key="3">
    <source>
        <dbReference type="ARBA" id="ARBA00022448"/>
    </source>
</evidence>
<evidence type="ECO:0000256" key="2">
    <source>
        <dbReference type="ARBA" id="ARBA00009477"/>
    </source>
</evidence>
<feature type="domain" description="Multidrug resistance protein MdtA-like C-terminal permuted SH3" evidence="7">
    <location>
        <begin position="368"/>
        <end position="427"/>
    </location>
</feature>
<dbReference type="InterPro" id="IPR058625">
    <property type="entry name" value="MdtA-like_BSH"/>
</dbReference>
<gene>
    <name evidence="8" type="ORF">PYK22_00359</name>
</gene>
<accession>A0A0B6WTK2</accession>
<protein>
    <submittedName>
        <fullName evidence="8">RND family efflux transporter, MFP subunit</fullName>
    </submittedName>
</protein>
<dbReference type="InterPro" id="IPR006143">
    <property type="entry name" value="RND_pump_MFP"/>
</dbReference>
<feature type="domain" description="CusB-like beta-barrel" evidence="6">
    <location>
        <begin position="288"/>
        <end position="359"/>
    </location>
</feature>
<name>A0A0B6WTK2_9BACT</name>
<dbReference type="Gene3D" id="2.40.50.100">
    <property type="match status" value="2"/>
</dbReference>
<feature type="domain" description="Multidrug resistance protein MdtA-like barrel-sandwich hybrid" evidence="5">
    <location>
        <begin position="76"/>
        <end position="274"/>
    </location>
</feature>
<evidence type="ECO:0000256" key="1">
    <source>
        <dbReference type="ARBA" id="ARBA00004196"/>
    </source>
</evidence>
<organism evidence="8 9">
    <name type="scientific">Pyrinomonas methylaliphatogenes</name>
    <dbReference type="NCBI Taxonomy" id="454194"/>
    <lineage>
        <taxon>Bacteria</taxon>
        <taxon>Pseudomonadati</taxon>
        <taxon>Acidobacteriota</taxon>
        <taxon>Blastocatellia</taxon>
        <taxon>Blastocatellales</taxon>
        <taxon>Pyrinomonadaceae</taxon>
        <taxon>Pyrinomonas</taxon>
    </lineage>
</organism>
<proteinExistence type="inferred from homology"/>
<evidence type="ECO:0000256" key="4">
    <source>
        <dbReference type="SAM" id="Coils"/>
    </source>
</evidence>
<dbReference type="PANTHER" id="PTHR30469:SF15">
    <property type="entry name" value="HLYD FAMILY OF SECRETION PROTEINS"/>
    <property type="match status" value="1"/>
</dbReference>
<dbReference type="Gene3D" id="2.40.420.20">
    <property type="match status" value="1"/>
</dbReference>
<dbReference type="RefSeq" id="WP_083437522.1">
    <property type="nucleotide sequence ID" value="NZ_CBXV010000002.1"/>
</dbReference>
<dbReference type="InterPro" id="IPR058792">
    <property type="entry name" value="Beta-barrel_RND_2"/>
</dbReference>
<dbReference type="Pfam" id="PF25954">
    <property type="entry name" value="Beta-barrel_RND_2"/>
    <property type="match status" value="1"/>
</dbReference>
<keyword evidence="9" id="KW-1185">Reference proteome</keyword>